<dbReference type="GO" id="GO:0019748">
    <property type="term" value="P:secondary metabolic process"/>
    <property type="evidence" value="ECO:0007669"/>
    <property type="project" value="TreeGrafter"/>
</dbReference>
<dbReference type="Gene3D" id="3.20.20.140">
    <property type="entry name" value="Metal-dependent hydrolases"/>
    <property type="match status" value="1"/>
</dbReference>
<dbReference type="InterPro" id="IPR006680">
    <property type="entry name" value="Amidohydro-rel"/>
</dbReference>
<feature type="domain" description="Amidohydrolase-related" evidence="3">
    <location>
        <begin position="9"/>
        <end position="311"/>
    </location>
</feature>
<keyword evidence="5" id="KW-0378">Hydrolase</keyword>
<evidence type="ECO:0000256" key="2">
    <source>
        <dbReference type="SAM" id="MobiDB-lite"/>
    </source>
</evidence>
<dbReference type="GO" id="GO:0016831">
    <property type="term" value="F:carboxy-lyase activity"/>
    <property type="evidence" value="ECO:0007669"/>
    <property type="project" value="InterPro"/>
</dbReference>
<dbReference type="Proteomes" id="UP000298774">
    <property type="component" value="Plasmid p3"/>
</dbReference>
<evidence type="ECO:0000256" key="1">
    <source>
        <dbReference type="ARBA" id="ARBA00023239"/>
    </source>
</evidence>
<dbReference type="GO" id="GO:0005737">
    <property type="term" value="C:cytoplasm"/>
    <property type="evidence" value="ECO:0007669"/>
    <property type="project" value="TreeGrafter"/>
</dbReference>
<evidence type="ECO:0000313" key="6">
    <source>
        <dbReference type="Proteomes" id="UP000298774"/>
    </source>
</evidence>
<dbReference type="EMBL" id="JAWXYC010000001">
    <property type="protein sequence ID" value="MDX5950222.1"/>
    <property type="molecule type" value="Genomic_DNA"/>
</dbReference>
<organism evidence="5 6">
    <name type="scientific">Azospirillum brasilense</name>
    <dbReference type="NCBI Taxonomy" id="192"/>
    <lineage>
        <taxon>Bacteria</taxon>
        <taxon>Pseudomonadati</taxon>
        <taxon>Pseudomonadota</taxon>
        <taxon>Alphaproteobacteria</taxon>
        <taxon>Rhodospirillales</taxon>
        <taxon>Azospirillaceae</taxon>
        <taxon>Azospirillum</taxon>
    </lineage>
</organism>
<protein>
    <submittedName>
        <fullName evidence="4 5">Amidohydrolase</fullName>
    </submittedName>
</protein>
<keyword evidence="7" id="KW-1185">Reference proteome</keyword>
<evidence type="ECO:0000313" key="4">
    <source>
        <dbReference type="EMBL" id="MDX5950222.1"/>
    </source>
</evidence>
<dbReference type="AlphaFoldDB" id="A0A4D8QX08"/>
<dbReference type="Proteomes" id="UP001277471">
    <property type="component" value="Unassembled WGS sequence"/>
</dbReference>
<evidence type="ECO:0000313" key="7">
    <source>
        <dbReference type="Proteomes" id="UP001277471"/>
    </source>
</evidence>
<reference evidence="4 7" key="2">
    <citation type="submission" date="2023-11" db="EMBL/GenBank/DDBJ databases">
        <title>MicrobeMod: A computational toolkit for identifying prokaryotic methylation and restriction-modification with nanopore sequencing.</title>
        <authorList>
            <person name="Crits-Christoph A."/>
            <person name="Kang S.C."/>
            <person name="Lee H."/>
            <person name="Ostrov N."/>
        </authorList>
    </citation>
    <scope>NUCLEOTIDE SEQUENCE [LARGE SCALE GENOMIC DNA]</scope>
    <source>
        <strain evidence="4 7">ATCC 29145</strain>
    </source>
</reference>
<dbReference type="SUPFAM" id="SSF51556">
    <property type="entry name" value="Metallo-dependent hydrolases"/>
    <property type="match status" value="1"/>
</dbReference>
<proteinExistence type="predicted"/>
<sequence length="345" mass="37698">MPIETAKLIDVHAHVRLEATNGAAGVHGPEHGVDENGQPWYRVGNYRLSGVRHLNSPFTDPELRLRRMDRAGIDFQVLSASPLNYFHHIDVPSAVSFCRRHNDALAELVGRYPDRLGGLAALPMQDPRAATEELERSVGELGLWGAATGTEFAGEPLHSPEFDRLYEAFVRLDVPLFLHPAPAGIDGPPGDPALKRFDLDVIIGFAAQETIAVATLIFGGVLERHPRLDVWISHGGGAAAFTAGRLAQAGMKRPWASQSMKKDGAFEEMLSRLWFDTHLNDDRALALLTQVVGPDRLVFGTNFAGWDQPEDGHHGAVPPALAGNARRLLRKDRDRNDKAHNGGTP</sequence>
<dbReference type="InterPro" id="IPR032465">
    <property type="entry name" value="ACMSD"/>
</dbReference>
<dbReference type="PANTHER" id="PTHR21240">
    <property type="entry name" value="2-AMINO-3-CARBOXYLMUCONATE-6-SEMIALDEHYDE DECARBOXYLASE"/>
    <property type="match status" value="1"/>
</dbReference>
<feature type="compositionally biased region" description="Basic and acidic residues" evidence="2">
    <location>
        <begin position="331"/>
        <end position="345"/>
    </location>
</feature>
<feature type="region of interest" description="Disordered" evidence="2">
    <location>
        <begin position="308"/>
        <end position="345"/>
    </location>
</feature>
<keyword evidence="1" id="KW-0456">Lyase</keyword>
<evidence type="ECO:0000259" key="3">
    <source>
        <dbReference type="Pfam" id="PF04909"/>
    </source>
</evidence>
<dbReference type="Pfam" id="PF04909">
    <property type="entry name" value="Amidohydro_2"/>
    <property type="match status" value="1"/>
</dbReference>
<dbReference type="PANTHER" id="PTHR21240:SF28">
    <property type="entry name" value="ISO-OROTATE DECARBOXYLASE (EUROFUNG)"/>
    <property type="match status" value="1"/>
</dbReference>
<dbReference type="GO" id="GO:0016787">
    <property type="term" value="F:hydrolase activity"/>
    <property type="evidence" value="ECO:0007669"/>
    <property type="project" value="UniProtKB-KW"/>
</dbReference>
<evidence type="ECO:0000313" key="5">
    <source>
        <dbReference type="EMBL" id="QCO13006.1"/>
    </source>
</evidence>
<accession>A0A4D8QX08</accession>
<dbReference type="GeneID" id="56448034"/>
<name>A0A4D8QX08_AZOBR</name>
<geneLocation type="plasmid" evidence="5 6">
    <name>p3</name>
</geneLocation>
<dbReference type="RefSeq" id="WP_051141045.1">
    <property type="nucleotide sequence ID" value="NZ_CP032342.1"/>
</dbReference>
<gene>
    <name evidence="5" type="ORF">D3868_28860</name>
    <name evidence="4" type="ORF">SIM66_03250</name>
</gene>
<dbReference type="InterPro" id="IPR032466">
    <property type="entry name" value="Metal_Hydrolase"/>
</dbReference>
<dbReference type="EMBL" id="CP032342">
    <property type="protein sequence ID" value="QCO13006.1"/>
    <property type="molecule type" value="Genomic_DNA"/>
</dbReference>
<reference evidence="5 6" key="1">
    <citation type="submission" date="2018-09" db="EMBL/GenBank/DDBJ databases">
        <title>Whole genome based analysis of evolution and adaptive divergence in Indian and Brazilian strains of Azospirillum brasilense.</title>
        <authorList>
            <person name="Singh C."/>
            <person name="Tripathi A.K."/>
        </authorList>
    </citation>
    <scope>NUCLEOTIDE SEQUENCE [LARGE SCALE GENOMIC DNA]</scope>
    <source>
        <strain evidence="5 6">MTCC4038</strain>
        <plasmid evidence="5 6">p3</plasmid>
    </source>
</reference>
<keyword evidence="5" id="KW-0614">Plasmid</keyword>